<protein>
    <submittedName>
        <fullName evidence="2">Antifreeze protein Maxi-like</fullName>
    </submittedName>
</protein>
<keyword evidence="1" id="KW-0732">Signal</keyword>
<evidence type="ECO:0000313" key="2">
    <source>
        <dbReference type="EMBL" id="RLN12178.1"/>
    </source>
</evidence>
<dbReference type="AlphaFoldDB" id="A0A3L6S1A7"/>
<proteinExistence type="predicted"/>
<keyword evidence="3" id="KW-1185">Reference proteome</keyword>
<feature type="signal peptide" evidence="1">
    <location>
        <begin position="1"/>
        <end position="25"/>
    </location>
</feature>
<comment type="caution">
    <text evidence="2">The sequence shown here is derived from an EMBL/GenBank/DDBJ whole genome shotgun (WGS) entry which is preliminary data.</text>
</comment>
<dbReference type="EMBL" id="PQIB02000006">
    <property type="protein sequence ID" value="RLN12178.1"/>
    <property type="molecule type" value="Genomic_DNA"/>
</dbReference>
<evidence type="ECO:0000256" key="1">
    <source>
        <dbReference type="SAM" id="SignalP"/>
    </source>
</evidence>
<organism evidence="2 3">
    <name type="scientific">Panicum miliaceum</name>
    <name type="common">Proso millet</name>
    <name type="synonym">Broomcorn millet</name>
    <dbReference type="NCBI Taxonomy" id="4540"/>
    <lineage>
        <taxon>Eukaryota</taxon>
        <taxon>Viridiplantae</taxon>
        <taxon>Streptophyta</taxon>
        <taxon>Embryophyta</taxon>
        <taxon>Tracheophyta</taxon>
        <taxon>Spermatophyta</taxon>
        <taxon>Magnoliopsida</taxon>
        <taxon>Liliopsida</taxon>
        <taxon>Poales</taxon>
        <taxon>Poaceae</taxon>
        <taxon>PACMAD clade</taxon>
        <taxon>Panicoideae</taxon>
        <taxon>Panicodae</taxon>
        <taxon>Paniceae</taxon>
        <taxon>Panicinae</taxon>
        <taxon>Panicum</taxon>
        <taxon>Panicum sect. Panicum</taxon>
    </lineage>
</organism>
<name>A0A3L6S1A7_PANMI</name>
<reference evidence="3" key="1">
    <citation type="journal article" date="2019" name="Nat. Commun.">
        <title>The genome of broomcorn millet.</title>
        <authorList>
            <person name="Zou C."/>
            <person name="Miki D."/>
            <person name="Li D."/>
            <person name="Tang Q."/>
            <person name="Xiao L."/>
            <person name="Rajput S."/>
            <person name="Deng P."/>
            <person name="Jia W."/>
            <person name="Huang R."/>
            <person name="Zhang M."/>
            <person name="Sun Y."/>
            <person name="Hu J."/>
            <person name="Fu X."/>
            <person name="Schnable P.S."/>
            <person name="Li F."/>
            <person name="Zhang H."/>
            <person name="Feng B."/>
            <person name="Zhu X."/>
            <person name="Liu R."/>
            <person name="Schnable J.C."/>
            <person name="Zhu J.-K."/>
            <person name="Zhang H."/>
        </authorList>
    </citation>
    <scope>NUCLEOTIDE SEQUENCE [LARGE SCALE GENOMIC DNA]</scope>
</reference>
<accession>A0A3L6S1A7</accession>
<gene>
    <name evidence="2" type="ORF">C2845_PM09G07230</name>
</gene>
<evidence type="ECO:0000313" key="3">
    <source>
        <dbReference type="Proteomes" id="UP000275267"/>
    </source>
</evidence>
<sequence length="206" mass="20577">MSSPPAHAAAILVLLLLASAGAGEAAAAAVLDEVCGRLGGYYVTPVLCASALCADPSAPCRDARDAPAVATLAARLAADKAKAAMSSPPVAVLRVQLLRERRPQRSGGSRCRSSQWRTARTPSACFVAACLAFSPRLASPRPAKQGKASVGALGSLAAAGLALPCGGSGARFGGQGARFEMVKFNIVPAEVNPAVSEPGARCGVAG</sequence>
<dbReference type="Proteomes" id="UP000275267">
    <property type="component" value="Unassembled WGS sequence"/>
</dbReference>
<dbReference type="OrthoDB" id="773737at2759"/>
<feature type="chain" id="PRO_5018288185" evidence="1">
    <location>
        <begin position="26"/>
        <end position="206"/>
    </location>
</feature>